<dbReference type="EMBL" id="CADCWI010000015">
    <property type="protein sequence ID" value="CAA9542445.1"/>
    <property type="molecule type" value="Genomic_DNA"/>
</dbReference>
<evidence type="ECO:0008006" key="2">
    <source>
        <dbReference type="Google" id="ProtNLM"/>
    </source>
</evidence>
<accession>A0A6J4U9N4</accession>
<name>A0A6J4U9N4_9BACT</name>
<organism evidence="1">
    <name type="scientific">uncultured Thermomicrobiales bacterium</name>
    <dbReference type="NCBI Taxonomy" id="1645740"/>
    <lineage>
        <taxon>Bacteria</taxon>
        <taxon>Pseudomonadati</taxon>
        <taxon>Thermomicrobiota</taxon>
        <taxon>Thermomicrobia</taxon>
        <taxon>Thermomicrobiales</taxon>
        <taxon>environmental samples</taxon>
    </lineage>
</organism>
<evidence type="ECO:0000313" key="1">
    <source>
        <dbReference type="EMBL" id="CAA9542445.1"/>
    </source>
</evidence>
<dbReference type="AlphaFoldDB" id="A0A6J4U9N4"/>
<reference evidence="1" key="1">
    <citation type="submission" date="2020-02" db="EMBL/GenBank/DDBJ databases">
        <authorList>
            <person name="Meier V. D."/>
        </authorList>
    </citation>
    <scope>NUCLEOTIDE SEQUENCE</scope>
    <source>
        <strain evidence="1">AVDCRST_MAG43</strain>
    </source>
</reference>
<sequence>MLLTPDEYRRGVVRWTPDTIRNVTTASRPTLEDTLSFSEPLSESRGSISTSPTAAHREIDFEVCPPADPTVPCRISWDRWFNDDIDTMVFDVTGDKPHILDGVVGMGPFRRIVVATPYLEWKDDLVIRVQDVVLRFYHDVQHREGEGNKAIFVDPREADESVQSHPPEAARYIEIIVPEPDNLSYEPAFSALGLIALHVGDASVGSVVANEARVFNSDIGATERSIVVQGLGSTIPSSVSQTFRIPITIPHERFEQIDDDLTRILQNGQPATSLNLALRWYEQSLRSFSETDRLLSSVVGIEAVVTRVSALEGFRSPIADVIQDERIPALLEPLRSQYGPDKVNRLLARLIHVGPSVRDRFAHFCAIVGWNDAYQERFRAVSDARNKLVHGSTTTILRVDAVTASRLLADVLSAALAWERRRSGSFVTDAG</sequence>
<gene>
    <name evidence="1" type="ORF">AVDCRST_MAG43-253</name>
</gene>
<protein>
    <recommendedName>
        <fullName evidence="2">Apea-like HEPN domain-containing protein</fullName>
    </recommendedName>
</protein>
<proteinExistence type="predicted"/>